<keyword evidence="2 4" id="KW-1133">Transmembrane helix</keyword>
<dbReference type="PANTHER" id="PTHR23527">
    <property type="entry name" value="BLL3282 PROTEIN"/>
    <property type="match status" value="1"/>
</dbReference>
<sequence length="400" mass="42225">MKLPLWGSALSATLLVQIVSSFAAAAVPLLGPILTQRWNLPPESIGYVSSAVSIGICWCLACGGPMLDHHGPIRTLQIGLAAMCLGLILLSQPIAILGFAGALVLGLGTAPNNPAGSTMLMRTAPPTHRNLIFSIRQAGVPLGGTIAGLSVAPAVIGLGFTHTIWLIAAIVLLSLLAVQPFQKRLDVERGPTNRQWARTFLSPSALRRAAEVIRTHPTLPLLTGMGISFSVAQTSVQAFTATYLVTQHGKSLAEAGYFMAVLLAASTVSRIALGWLADRWRRGLLLLGLLLFAASAAVVLLVWSAAGPSWALYCSVAFIGATSLGWNGVYMAELARLAPPTQIGDVTSAANLFGFTGSFCGPLIFAFIASRTASFDWPYLLVAAQLAACGIFVLWRRSWR</sequence>
<gene>
    <name evidence="7" type="ORF">SAMN04515666_111129</name>
</gene>
<feature type="transmembrane region" description="Helical" evidence="4">
    <location>
        <begin position="151"/>
        <end position="178"/>
    </location>
</feature>
<evidence type="ECO:0000256" key="4">
    <source>
        <dbReference type="SAM" id="Phobius"/>
    </source>
</evidence>
<dbReference type="Proteomes" id="UP000199664">
    <property type="component" value="Unassembled WGS sequence"/>
</dbReference>
<feature type="transmembrane region" description="Helical" evidence="4">
    <location>
        <begin position="257"/>
        <end position="277"/>
    </location>
</feature>
<feature type="signal peptide" evidence="5">
    <location>
        <begin position="1"/>
        <end position="25"/>
    </location>
</feature>
<proteinExistence type="predicted"/>
<feature type="transmembrane region" description="Helical" evidence="4">
    <location>
        <begin position="79"/>
        <end position="105"/>
    </location>
</feature>
<dbReference type="Gene3D" id="1.20.1250.20">
    <property type="entry name" value="MFS general substrate transporter like domains"/>
    <property type="match status" value="2"/>
</dbReference>
<keyword evidence="8" id="KW-1185">Reference proteome</keyword>
<dbReference type="AlphaFoldDB" id="A0A1H7YBF6"/>
<name>A0A1H7YBF6_9HYPH</name>
<dbReference type="Pfam" id="PF07690">
    <property type="entry name" value="MFS_1"/>
    <property type="match status" value="1"/>
</dbReference>
<dbReference type="PANTHER" id="PTHR23527:SF1">
    <property type="entry name" value="BLL3282 PROTEIN"/>
    <property type="match status" value="1"/>
</dbReference>
<feature type="transmembrane region" description="Helical" evidence="4">
    <location>
        <begin position="47"/>
        <end position="67"/>
    </location>
</feature>
<dbReference type="PROSITE" id="PS50850">
    <property type="entry name" value="MFS"/>
    <property type="match status" value="1"/>
</dbReference>
<dbReference type="GO" id="GO:0022857">
    <property type="term" value="F:transmembrane transporter activity"/>
    <property type="evidence" value="ECO:0007669"/>
    <property type="project" value="InterPro"/>
</dbReference>
<evidence type="ECO:0000313" key="7">
    <source>
        <dbReference type="EMBL" id="SEM43522.1"/>
    </source>
</evidence>
<accession>A0A1H7YBF6</accession>
<feature type="transmembrane region" description="Helical" evidence="4">
    <location>
        <begin position="377"/>
        <end position="395"/>
    </location>
</feature>
<evidence type="ECO:0000256" key="3">
    <source>
        <dbReference type="ARBA" id="ARBA00023136"/>
    </source>
</evidence>
<evidence type="ECO:0000313" key="8">
    <source>
        <dbReference type="Proteomes" id="UP000199664"/>
    </source>
</evidence>
<feature type="transmembrane region" description="Helical" evidence="4">
    <location>
        <begin position="221"/>
        <end position="245"/>
    </location>
</feature>
<keyword evidence="5" id="KW-0732">Signal</keyword>
<keyword evidence="3 4" id="KW-0472">Membrane</keyword>
<dbReference type="InterPro" id="IPR020846">
    <property type="entry name" value="MFS_dom"/>
</dbReference>
<feature type="transmembrane region" description="Helical" evidence="4">
    <location>
        <begin position="310"/>
        <end position="329"/>
    </location>
</feature>
<evidence type="ECO:0000256" key="5">
    <source>
        <dbReference type="SAM" id="SignalP"/>
    </source>
</evidence>
<feature type="chain" id="PRO_5039951862" evidence="5">
    <location>
        <begin position="26"/>
        <end position="400"/>
    </location>
</feature>
<feature type="transmembrane region" description="Helical" evidence="4">
    <location>
        <begin position="350"/>
        <end position="371"/>
    </location>
</feature>
<dbReference type="SUPFAM" id="SSF103473">
    <property type="entry name" value="MFS general substrate transporter"/>
    <property type="match status" value="1"/>
</dbReference>
<evidence type="ECO:0000256" key="2">
    <source>
        <dbReference type="ARBA" id="ARBA00022989"/>
    </source>
</evidence>
<dbReference type="EMBL" id="FOAN01000011">
    <property type="protein sequence ID" value="SEM43522.1"/>
    <property type="molecule type" value="Genomic_DNA"/>
</dbReference>
<keyword evidence="1 4" id="KW-0812">Transmembrane</keyword>
<evidence type="ECO:0000256" key="1">
    <source>
        <dbReference type="ARBA" id="ARBA00022692"/>
    </source>
</evidence>
<feature type="domain" description="Major facilitator superfamily (MFS) profile" evidence="6">
    <location>
        <begin position="9"/>
        <end position="400"/>
    </location>
</feature>
<evidence type="ECO:0000259" key="6">
    <source>
        <dbReference type="PROSITE" id="PS50850"/>
    </source>
</evidence>
<feature type="transmembrane region" description="Helical" evidence="4">
    <location>
        <begin position="284"/>
        <end position="304"/>
    </location>
</feature>
<dbReference type="InterPro" id="IPR036259">
    <property type="entry name" value="MFS_trans_sf"/>
</dbReference>
<dbReference type="STRING" id="1036779.SAMN04515666_111129"/>
<protein>
    <submittedName>
        <fullName evidence="7">Fucose permease</fullName>
    </submittedName>
</protein>
<dbReference type="InterPro" id="IPR011701">
    <property type="entry name" value="MFS"/>
</dbReference>
<dbReference type="InterPro" id="IPR052952">
    <property type="entry name" value="MFS-Transporter"/>
</dbReference>
<organism evidence="7 8">
    <name type="scientific">Bosea lupini</name>
    <dbReference type="NCBI Taxonomy" id="1036779"/>
    <lineage>
        <taxon>Bacteria</taxon>
        <taxon>Pseudomonadati</taxon>
        <taxon>Pseudomonadota</taxon>
        <taxon>Alphaproteobacteria</taxon>
        <taxon>Hyphomicrobiales</taxon>
        <taxon>Boseaceae</taxon>
        <taxon>Bosea</taxon>
    </lineage>
</organism>
<reference evidence="8" key="1">
    <citation type="submission" date="2016-10" db="EMBL/GenBank/DDBJ databases">
        <authorList>
            <person name="Varghese N."/>
            <person name="Submissions S."/>
        </authorList>
    </citation>
    <scope>NUCLEOTIDE SEQUENCE [LARGE SCALE GENOMIC DNA]</scope>
    <source>
        <strain evidence="8">LMG 26383,CCUG 61248,R- 45681</strain>
    </source>
</reference>